<sequence>MTVSPTRVRAALTTAFACTGLTMATWVSRTPAIRDVTHSSTGQMGLVIAGLSAGSLVGIAVGGTYVARAGARSVVRTGMLAIAAGSVVVAAGAGLGHAPLVALGLALLGFGMGSGEIALNVEGVALEAAVRRTVVPSLHGAYSSGLCVGALLGLAANATRLPVPAHLLAVAVLTAAATGWLVRNLAPGTGREERRASNVPLRETVGGFLSVWRETRTLAIGVIVLGMALAEGSAGDWLPLIVVDGFSLTATTGALVYAFFGAAMAAGRFGGGHFLDRHGRTPVVVASAAAAVVGIALVSFAPGIEVAVAGVLLWGLGAALGFPVALSAAGDDPVGAARRVSAVATMGYLAFLVGPPVLGFVGEHVGLRGAILLVLVVVAVSGAFARAVAEPPVHPAREAA</sequence>
<feature type="transmembrane region" description="Helical" evidence="5">
    <location>
        <begin position="45"/>
        <end position="67"/>
    </location>
</feature>
<dbReference type="AlphaFoldDB" id="A0A7Y9DN08"/>
<dbReference type="PANTHER" id="PTHR23514:SF13">
    <property type="entry name" value="INNER MEMBRANE PROTEIN YBJJ"/>
    <property type="match status" value="1"/>
</dbReference>
<dbReference type="Pfam" id="PF07690">
    <property type="entry name" value="MFS_1"/>
    <property type="match status" value="1"/>
</dbReference>
<evidence type="ECO:0000256" key="3">
    <source>
        <dbReference type="ARBA" id="ARBA00022989"/>
    </source>
</evidence>
<evidence type="ECO:0000313" key="7">
    <source>
        <dbReference type="EMBL" id="NYD23614.1"/>
    </source>
</evidence>
<feature type="transmembrane region" description="Helical" evidence="5">
    <location>
        <begin position="74"/>
        <end position="94"/>
    </location>
</feature>
<organism evidence="7 8">
    <name type="scientific">Kineococcus aurantiacus</name>
    <dbReference type="NCBI Taxonomy" id="37633"/>
    <lineage>
        <taxon>Bacteria</taxon>
        <taxon>Bacillati</taxon>
        <taxon>Actinomycetota</taxon>
        <taxon>Actinomycetes</taxon>
        <taxon>Kineosporiales</taxon>
        <taxon>Kineosporiaceae</taxon>
        <taxon>Kineococcus</taxon>
    </lineage>
</organism>
<keyword evidence="3 5" id="KW-1133">Transmembrane helix</keyword>
<reference evidence="7 8" key="1">
    <citation type="submission" date="2020-07" db="EMBL/GenBank/DDBJ databases">
        <title>Sequencing the genomes of 1000 actinobacteria strains.</title>
        <authorList>
            <person name="Klenk H.-P."/>
        </authorList>
    </citation>
    <scope>NUCLEOTIDE SEQUENCE [LARGE SCALE GENOMIC DNA]</scope>
    <source>
        <strain evidence="7 8">DSM 7487</strain>
    </source>
</reference>
<dbReference type="PANTHER" id="PTHR23514">
    <property type="entry name" value="BYPASS OF STOP CODON PROTEIN 6"/>
    <property type="match status" value="1"/>
</dbReference>
<evidence type="ECO:0000256" key="4">
    <source>
        <dbReference type="ARBA" id="ARBA00023136"/>
    </source>
</evidence>
<dbReference type="InterPro" id="IPR011701">
    <property type="entry name" value="MFS"/>
</dbReference>
<protein>
    <submittedName>
        <fullName evidence="7">MFS family permease</fullName>
    </submittedName>
</protein>
<feature type="transmembrane region" description="Helical" evidence="5">
    <location>
        <begin position="283"/>
        <end position="301"/>
    </location>
</feature>
<gene>
    <name evidence="7" type="ORF">BJ968_003154</name>
</gene>
<dbReference type="Gene3D" id="1.20.1250.20">
    <property type="entry name" value="MFS general substrate transporter like domains"/>
    <property type="match status" value="2"/>
</dbReference>
<feature type="transmembrane region" description="Helical" evidence="5">
    <location>
        <begin position="165"/>
        <end position="186"/>
    </location>
</feature>
<dbReference type="PROSITE" id="PS50850">
    <property type="entry name" value="MFS"/>
    <property type="match status" value="1"/>
</dbReference>
<evidence type="ECO:0000256" key="2">
    <source>
        <dbReference type="ARBA" id="ARBA00022692"/>
    </source>
</evidence>
<dbReference type="InterPro" id="IPR020846">
    <property type="entry name" value="MFS_dom"/>
</dbReference>
<evidence type="ECO:0000256" key="1">
    <source>
        <dbReference type="ARBA" id="ARBA00004651"/>
    </source>
</evidence>
<keyword evidence="8" id="KW-1185">Reference proteome</keyword>
<feature type="transmembrane region" description="Helical" evidence="5">
    <location>
        <begin position="254"/>
        <end position="271"/>
    </location>
</feature>
<dbReference type="EMBL" id="JACCBB010000001">
    <property type="protein sequence ID" value="NYD23614.1"/>
    <property type="molecule type" value="Genomic_DNA"/>
</dbReference>
<proteinExistence type="predicted"/>
<evidence type="ECO:0000256" key="5">
    <source>
        <dbReference type="SAM" id="Phobius"/>
    </source>
</evidence>
<keyword evidence="4 5" id="KW-0472">Membrane</keyword>
<keyword evidence="2 5" id="KW-0812">Transmembrane</keyword>
<comment type="caution">
    <text evidence="7">The sequence shown here is derived from an EMBL/GenBank/DDBJ whole genome shotgun (WGS) entry which is preliminary data.</text>
</comment>
<feature type="transmembrane region" description="Helical" evidence="5">
    <location>
        <begin position="367"/>
        <end position="389"/>
    </location>
</feature>
<evidence type="ECO:0000259" key="6">
    <source>
        <dbReference type="PROSITE" id="PS50850"/>
    </source>
</evidence>
<dbReference type="Proteomes" id="UP000521922">
    <property type="component" value="Unassembled WGS sequence"/>
</dbReference>
<feature type="transmembrane region" description="Helical" evidence="5">
    <location>
        <begin position="100"/>
        <end position="119"/>
    </location>
</feature>
<feature type="domain" description="Major facilitator superfamily (MFS) profile" evidence="6">
    <location>
        <begin position="8"/>
        <end position="394"/>
    </location>
</feature>
<dbReference type="GO" id="GO:0022857">
    <property type="term" value="F:transmembrane transporter activity"/>
    <property type="evidence" value="ECO:0007669"/>
    <property type="project" value="InterPro"/>
</dbReference>
<accession>A0A7Y9DN08</accession>
<feature type="transmembrane region" description="Helical" evidence="5">
    <location>
        <begin position="307"/>
        <end position="328"/>
    </location>
</feature>
<dbReference type="SUPFAM" id="SSF103473">
    <property type="entry name" value="MFS general substrate transporter"/>
    <property type="match status" value="1"/>
</dbReference>
<dbReference type="InterPro" id="IPR051788">
    <property type="entry name" value="MFS_Transporter"/>
</dbReference>
<evidence type="ECO:0000313" key="8">
    <source>
        <dbReference type="Proteomes" id="UP000521922"/>
    </source>
</evidence>
<feature type="transmembrane region" description="Helical" evidence="5">
    <location>
        <begin position="340"/>
        <end position="361"/>
    </location>
</feature>
<dbReference type="CDD" id="cd17393">
    <property type="entry name" value="MFS_MosC_like"/>
    <property type="match status" value="1"/>
</dbReference>
<dbReference type="GO" id="GO:0005886">
    <property type="term" value="C:plasma membrane"/>
    <property type="evidence" value="ECO:0007669"/>
    <property type="project" value="UniProtKB-SubCell"/>
</dbReference>
<dbReference type="InterPro" id="IPR036259">
    <property type="entry name" value="MFS_trans_sf"/>
</dbReference>
<feature type="transmembrane region" description="Helical" evidence="5">
    <location>
        <begin position="140"/>
        <end position="159"/>
    </location>
</feature>
<name>A0A7Y9DN08_9ACTN</name>
<comment type="subcellular location">
    <subcellularLocation>
        <location evidence="1">Cell membrane</location>
        <topology evidence="1">Multi-pass membrane protein</topology>
    </subcellularLocation>
</comment>
<feature type="transmembrane region" description="Helical" evidence="5">
    <location>
        <begin position="218"/>
        <end position="242"/>
    </location>
</feature>